<comment type="caution">
    <text evidence="2">The sequence shown here is derived from an EMBL/GenBank/DDBJ whole genome shotgun (WGS) entry which is preliminary data.</text>
</comment>
<dbReference type="RefSeq" id="XP_060336715.1">
    <property type="nucleotide sequence ID" value="XM_060483498.1"/>
</dbReference>
<reference evidence="2" key="1">
    <citation type="submission" date="2023-06" db="EMBL/GenBank/DDBJ databases">
        <authorList>
            <consortium name="Lawrence Berkeley National Laboratory"/>
            <person name="Ahrendt S."/>
            <person name="Sahu N."/>
            <person name="Indic B."/>
            <person name="Wong-Bajracharya J."/>
            <person name="Merenyi Z."/>
            <person name="Ke H.-M."/>
            <person name="Monk M."/>
            <person name="Kocsube S."/>
            <person name="Drula E."/>
            <person name="Lipzen A."/>
            <person name="Balint B."/>
            <person name="Henrissat B."/>
            <person name="Andreopoulos B."/>
            <person name="Martin F.M."/>
            <person name="Harder C.B."/>
            <person name="Rigling D."/>
            <person name="Ford K.L."/>
            <person name="Foster G.D."/>
            <person name="Pangilinan J."/>
            <person name="Papanicolaou A."/>
            <person name="Barry K."/>
            <person name="LaButti K."/>
            <person name="Viragh M."/>
            <person name="Koriabine M."/>
            <person name="Yan M."/>
            <person name="Riley R."/>
            <person name="Champramary S."/>
            <person name="Plett K.L."/>
            <person name="Tsai I.J."/>
            <person name="Slot J."/>
            <person name="Sipos G."/>
            <person name="Plett J."/>
            <person name="Nagy L.G."/>
            <person name="Grigoriev I.V."/>
        </authorList>
    </citation>
    <scope>NUCLEOTIDE SEQUENCE</scope>
    <source>
        <strain evidence="2">CCBAS 213</strain>
    </source>
</reference>
<name>A0AA39NHS8_ARMTA</name>
<dbReference type="Proteomes" id="UP001175211">
    <property type="component" value="Unassembled WGS sequence"/>
</dbReference>
<sequence>MLSSGGYFVSLAPWETSTLTVLSSVLWFPGSSGDLLGDDGLHSVVGACRSLAERIRCGVYVPYTSLHLLHQLVSLSLMFVVFLLGFL</sequence>
<proteinExistence type="predicted"/>
<gene>
    <name evidence="2" type="ORF">EV420DRAFT_799522</name>
</gene>
<evidence type="ECO:0000313" key="3">
    <source>
        <dbReference type="Proteomes" id="UP001175211"/>
    </source>
</evidence>
<keyword evidence="1" id="KW-0472">Membrane</keyword>
<dbReference type="EMBL" id="JAUEPS010000004">
    <property type="protein sequence ID" value="KAK0465888.1"/>
    <property type="molecule type" value="Genomic_DNA"/>
</dbReference>
<keyword evidence="3" id="KW-1185">Reference proteome</keyword>
<keyword evidence="1" id="KW-0812">Transmembrane</keyword>
<keyword evidence="1" id="KW-1133">Transmembrane helix</keyword>
<organism evidence="2 3">
    <name type="scientific">Armillaria tabescens</name>
    <name type="common">Ringless honey mushroom</name>
    <name type="synonym">Agaricus tabescens</name>
    <dbReference type="NCBI Taxonomy" id="1929756"/>
    <lineage>
        <taxon>Eukaryota</taxon>
        <taxon>Fungi</taxon>
        <taxon>Dikarya</taxon>
        <taxon>Basidiomycota</taxon>
        <taxon>Agaricomycotina</taxon>
        <taxon>Agaricomycetes</taxon>
        <taxon>Agaricomycetidae</taxon>
        <taxon>Agaricales</taxon>
        <taxon>Marasmiineae</taxon>
        <taxon>Physalacriaceae</taxon>
        <taxon>Desarmillaria</taxon>
    </lineage>
</organism>
<dbReference type="AlphaFoldDB" id="A0AA39NHS8"/>
<evidence type="ECO:0000256" key="1">
    <source>
        <dbReference type="SAM" id="Phobius"/>
    </source>
</evidence>
<accession>A0AA39NHS8</accession>
<feature type="transmembrane region" description="Helical" evidence="1">
    <location>
        <begin position="68"/>
        <end position="86"/>
    </location>
</feature>
<evidence type="ECO:0000313" key="2">
    <source>
        <dbReference type="EMBL" id="KAK0465888.1"/>
    </source>
</evidence>
<dbReference type="GeneID" id="85367046"/>
<protein>
    <submittedName>
        <fullName evidence="2">Uncharacterized protein</fullName>
    </submittedName>
</protein>